<feature type="transmembrane region" description="Helical" evidence="1">
    <location>
        <begin position="95"/>
        <end position="114"/>
    </location>
</feature>
<accession>A0A433T1Q5</accession>
<keyword evidence="1" id="KW-0812">Transmembrane</keyword>
<reference evidence="2 3" key="1">
    <citation type="submission" date="2019-01" db="EMBL/GenBank/DDBJ databases">
        <title>A draft genome assembly of the solar-powered sea slug Elysia chlorotica.</title>
        <authorList>
            <person name="Cai H."/>
            <person name="Li Q."/>
            <person name="Fang X."/>
            <person name="Li J."/>
            <person name="Curtis N.E."/>
            <person name="Altenburger A."/>
            <person name="Shibata T."/>
            <person name="Feng M."/>
            <person name="Maeda T."/>
            <person name="Schwartz J.A."/>
            <person name="Shigenobu S."/>
            <person name="Lundholm N."/>
            <person name="Nishiyama T."/>
            <person name="Yang H."/>
            <person name="Hasebe M."/>
            <person name="Li S."/>
            <person name="Pierce S.K."/>
            <person name="Wang J."/>
        </authorList>
    </citation>
    <scope>NUCLEOTIDE SEQUENCE [LARGE SCALE GENOMIC DNA]</scope>
    <source>
        <strain evidence="2">EC2010</strain>
        <tissue evidence="2">Whole organism of an adult</tissue>
    </source>
</reference>
<feature type="transmembrane region" description="Helical" evidence="1">
    <location>
        <begin position="62"/>
        <end position="83"/>
    </location>
</feature>
<protein>
    <submittedName>
        <fullName evidence="2">Uncharacterized protein</fullName>
    </submittedName>
</protein>
<sequence>MSAVITGSEPLRAVFVNSHTRDYMAQQACTDSFAKCYFYEAFRDVRDLTDLVTANFMTYFHLFTYCLGYLVIAIGAYSQLPLLFKILRFRSGKSYISYANITTLFVTTTIFVAYDVYKNFPIK</sequence>
<proteinExistence type="predicted"/>
<organism evidence="2 3">
    <name type="scientific">Elysia chlorotica</name>
    <name type="common">Eastern emerald elysia</name>
    <name type="synonym">Sea slug</name>
    <dbReference type="NCBI Taxonomy" id="188477"/>
    <lineage>
        <taxon>Eukaryota</taxon>
        <taxon>Metazoa</taxon>
        <taxon>Spiralia</taxon>
        <taxon>Lophotrochozoa</taxon>
        <taxon>Mollusca</taxon>
        <taxon>Gastropoda</taxon>
        <taxon>Heterobranchia</taxon>
        <taxon>Euthyneura</taxon>
        <taxon>Panpulmonata</taxon>
        <taxon>Sacoglossa</taxon>
        <taxon>Placobranchoidea</taxon>
        <taxon>Plakobranchidae</taxon>
        <taxon>Elysia</taxon>
    </lineage>
</organism>
<evidence type="ECO:0000256" key="1">
    <source>
        <dbReference type="SAM" id="Phobius"/>
    </source>
</evidence>
<evidence type="ECO:0000313" key="2">
    <source>
        <dbReference type="EMBL" id="RUS75534.1"/>
    </source>
</evidence>
<keyword evidence="1" id="KW-1133">Transmembrane helix</keyword>
<evidence type="ECO:0000313" key="3">
    <source>
        <dbReference type="Proteomes" id="UP000271974"/>
    </source>
</evidence>
<keyword evidence="1" id="KW-0472">Membrane</keyword>
<dbReference type="EMBL" id="RQTK01000732">
    <property type="protein sequence ID" value="RUS75534.1"/>
    <property type="molecule type" value="Genomic_DNA"/>
</dbReference>
<name>A0A433T1Q5_ELYCH</name>
<keyword evidence="3" id="KW-1185">Reference proteome</keyword>
<gene>
    <name evidence="2" type="ORF">EGW08_016702</name>
</gene>
<dbReference type="Proteomes" id="UP000271974">
    <property type="component" value="Unassembled WGS sequence"/>
</dbReference>
<comment type="caution">
    <text evidence="2">The sequence shown here is derived from an EMBL/GenBank/DDBJ whole genome shotgun (WGS) entry which is preliminary data.</text>
</comment>
<dbReference type="AlphaFoldDB" id="A0A433T1Q5"/>